<gene>
    <name evidence="3" type="ORF">DNU06_14095</name>
</gene>
<keyword evidence="1" id="KW-0175">Coiled coil</keyword>
<organism evidence="3 4">
    <name type="scientific">Putridiphycobacter roseus</name>
    <dbReference type="NCBI Taxonomy" id="2219161"/>
    <lineage>
        <taxon>Bacteria</taxon>
        <taxon>Pseudomonadati</taxon>
        <taxon>Bacteroidota</taxon>
        <taxon>Flavobacteriia</taxon>
        <taxon>Flavobacteriales</taxon>
        <taxon>Crocinitomicaceae</taxon>
        <taxon>Putridiphycobacter</taxon>
    </lineage>
</organism>
<dbReference type="EMBL" id="QKSB01000010">
    <property type="protein sequence ID" value="PZE16256.1"/>
    <property type="molecule type" value="Genomic_DNA"/>
</dbReference>
<accession>A0A2W1NDW3</accession>
<feature type="signal peptide" evidence="2">
    <location>
        <begin position="1"/>
        <end position="20"/>
    </location>
</feature>
<evidence type="ECO:0000256" key="1">
    <source>
        <dbReference type="SAM" id="Coils"/>
    </source>
</evidence>
<keyword evidence="4" id="KW-1185">Reference proteome</keyword>
<sequence length="258" mass="30222">MLKFSYFSIFIFLFTFQAFSDPLSSLNIGEKEAPCIAQCKVKLEKLNKDLSAFEQKLAVAFRNSVYLNDIRRFRMYSNGYKNHLNSCTKDNPKTDMSEIAAGYETFKKRLEQFNKALEEKESWAAEMEKTRYAIKELMSYYTQMPSSPITHIDLQDENKVTIMQWEMIQDYKEDEGAFYNNVILDSKNEIKRLEDYIDQTSTLTNFTATINNISNRTDKTDAKAELGKILLDLNYFKSIFYPENKQLDLFIQLVKAKL</sequence>
<dbReference type="RefSeq" id="WP_111064142.1">
    <property type="nucleotide sequence ID" value="NZ_JBHUCU010000037.1"/>
</dbReference>
<protein>
    <submittedName>
        <fullName evidence="3">Uncharacterized protein</fullName>
    </submittedName>
</protein>
<name>A0A2W1NDW3_9FLAO</name>
<comment type="caution">
    <text evidence="3">The sequence shown here is derived from an EMBL/GenBank/DDBJ whole genome shotgun (WGS) entry which is preliminary data.</text>
</comment>
<proteinExistence type="predicted"/>
<evidence type="ECO:0000313" key="4">
    <source>
        <dbReference type="Proteomes" id="UP000249248"/>
    </source>
</evidence>
<feature type="chain" id="PRO_5015888608" evidence="2">
    <location>
        <begin position="21"/>
        <end position="258"/>
    </location>
</feature>
<keyword evidence="2" id="KW-0732">Signal</keyword>
<feature type="coiled-coil region" evidence="1">
    <location>
        <begin position="36"/>
        <end position="63"/>
    </location>
</feature>
<evidence type="ECO:0000313" key="3">
    <source>
        <dbReference type="EMBL" id="PZE16256.1"/>
    </source>
</evidence>
<reference evidence="3 4" key="1">
    <citation type="submission" date="2018-06" db="EMBL/GenBank/DDBJ databases">
        <title>The draft genome sequence of Crocinitomix sp. SM1701.</title>
        <authorList>
            <person name="Zhang X."/>
        </authorList>
    </citation>
    <scope>NUCLEOTIDE SEQUENCE [LARGE SCALE GENOMIC DNA]</scope>
    <source>
        <strain evidence="3 4">SM1701</strain>
    </source>
</reference>
<dbReference type="Proteomes" id="UP000249248">
    <property type="component" value="Unassembled WGS sequence"/>
</dbReference>
<evidence type="ECO:0000256" key="2">
    <source>
        <dbReference type="SAM" id="SignalP"/>
    </source>
</evidence>
<dbReference type="AlphaFoldDB" id="A0A2W1NDW3"/>